<gene>
    <name evidence="16" type="ordered locus">FsymDg_0045</name>
</gene>
<comment type="cofactor">
    <cofactor evidence="1">
        <name>FAD</name>
        <dbReference type="ChEBI" id="CHEBI:57692"/>
    </cofactor>
</comment>
<evidence type="ECO:0000256" key="6">
    <source>
        <dbReference type="ARBA" id="ARBA00022630"/>
    </source>
</evidence>
<dbReference type="PANTHER" id="PTHR42802">
    <property type="entry name" value="MONOOXYGENASE"/>
    <property type="match status" value="1"/>
</dbReference>
<dbReference type="EC" id="1.14.13.59" evidence="4"/>
<dbReference type="Pfam" id="PF13434">
    <property type="entry name" value="Lys_Orn_oxgnase"/>
    <property type="match status" value="1"/>
</dbReference>
<reference evidence="16 17" key="1">
    <citation type="submission" date="2011-05" db="EMBL/GenBank/DDBJ databases">
        <title>Complete sequence of chromosome of Frankia symbiont of Datisca glomerata.</title>
        <authorList>
            <consortium name="US DOE Joint Genome Institute"/>
            <person name="Lucas S."/>
            <person name="Han J."/>
            <person name="Lapidus A."/>
            <person name="Cheng J.-F."/>
            <person name="Goodwin L."/>
            <person name="Pitluck S."/>
            <person name="Peters L."/>
            <person name="Mikhailova N."/>
            <person name="Chertkov O."/>
            <person name="Teshima H."/>
            <person name="Han C."/>
            <person name="Tapia R."/>
            <person name="Land M."/>
            <person name="Hauser L."/>
            <person name="Kyrpides N."/>
            <person name="Ivanova N."/>
            <person name="Pagani I."/>
            <person name="Berry A."/>
            <person name="Pawlowski K."/>
            <person name="Persson T."/>
            <person name="Vanden Heuvel B."/>
            <person name="Benson D."/>
            <person name="Woyke T."/>
        </authorList>
    </citation>
    <scope>NUCLEOTIDE SEQUENCE [LARGE SCALE GENOMIC DNA]</scope>
    <source>
        <strain evidence="17">4085684</strain>
    </source>
</reference>
<organism evidence="16 17">
    <name type="scientific">Candidatus Protofrankia datiscae</name>
    <dbReference type="NCBI Taxonomy" id="2716812"/>
    <lineage>
        <taxon>Bacteria</taxon>
        <taxon>Bacillati</taxon>
        <taxon>Actinomycetota</taxon>
        <taxon>Actinomycetes</taxon>
        <taxon>Frankiales</taxon>
        <taxon>Frankiaceae</taxon>
        <taxon>Protofrankia</taxon>
    </lineage>
</organism>
<keyword evidence="6" id="KW-0285">Flavoprotein</keyword>
<evidence type="ECO:0000256" key="15">
    <source>
        <dbReference type="ARBA" id="ARBA00048407"/>
    </source>
</evidence>
<dbReference type="PRINTS" id="PR00368">
    <property type="entry name" value="FADPNR"/>
</dbReference>
<evidence type="ECO:0000313" key="16">
    <source>
        <dbReference type="EMBL" id="AEH07634.1"/>
    </source>
</evidence>
<dbReference type="PRINTS" id="PR00411">
    <property type="entry name" value="PNDRDTASEI"/>
</dbReference>
<name>F8B104_9ACTN</name>
<dbReference type="STRING" id="656024.FsymDg_0045"/>
<evidence type="ECO:0000256" key="8">
    <source>
        <dbReference type="ARBA" id="ARBA00022857"/>
    </source>
</evidence>
<dbReference type="AlphaFoldDB" id="F8B104"/>
<evidence type="ECO:0000256" key="4">
    <source>
        <dbReference type="ARBA" id="ARBA00013076"/>
    </source>
</evidence>
<keyword evidence="10 16" id="KW-0503">Monooxygenase</keyword>
<dbReference type="Proteomes" id="UP000001549">
    <property type="component" value="Chromosome"/>
</dbReference>
<dbReference type="InterPro" id="IPR036188">
    <property type="entry name" value="FAD/NAD-bd_sf"/>
</dbReference>
<comment type="pathway">
    <text evidence="2">Siderophore biosynthesis.</text>
</comment>
<dbReference type="EMBL" id="CP002801">
    <property type="protein sequence ID" value="AEH07634.1"/>
    <property type="molecule type" value="Genomic_DNA"/>
</dbReference>
<evidence type="ECO:0000256" key="7">
    <source>
        <dbReference type="ARBA" id="ARBA00022827"/>
    </source>
</evidence>
<evidence type="ECO:0000256" key="12">
    <source>
        <dbReference type="ARBA" id="ARBA00031158"/>
    </source>
</evidence>
<sequence>MVGRLHERAGELTELGVHDVIGIGFGPSNLALAIAVEEHNAQVEPSAALRVTFLERQKRFGWHRGMLLDGATMQVSYLKDLVTLRNPASDFSFVSYLHGQDRLVDFINHKTMFPLRYEFHDYLEWAAGRLDHFVEYDSEVVDLRPVTHGSEIAFIDVVSRRGGDPERTEVRRARNVVIAAGLEPRAPDGFEITERVWHNHDLLYRVNAIPSTPRERFLVVGAGQSAAEVTEYLHSNFPRAAVHTVFARYGFSPADDSSFANQIFDPTAVDDFFHASDEVRAMLLDYHRGANYSVVDTDLIDELYRRLYQEKVRGAERLHMVRASRVIDLDDVPDGVRATIEFLPTGRRQTLDVDVVVLATGYRPRDPWRLLGGMAAVCDVDDTGRLRVRRDYRLVTSAGTTAGIYVPGATEYAHGISSTLLSNVAVRAGELLRSALDHADDQVDDQVYDRGDDRADGASAADGVTADAPALALG</sequence>
<dbReference type="RefSeq" id="WP_013871632.1">
    <property type="nucleotide sequence ID" value="NC_015656.1"/>
</dbReference>
<evidence type="ECO:0000256" key="11">
    <source>
        <dbReference type="ARBA" id="ARBA00029939"/>
    </source>
</evidence>
<keyword evidence="17" id="KW-1185">Reference proteome</keyword>
<dbReference type="SUPFAM" id="SSF51905">
    <property type="entry name" value="FAD/NAD(P)-binding domain"/>
    <property type="match status" value="2"/>
</dbReference>
<dbReference type="PANTHER" id="PTHR42802:SF1">
    <property type="entry name" value="L-ORNITHINE N(5)-MONOOXYGENASE"/>
    <property type="match status" value="1"/>
</dbReference>
<evidence type="ECO:0000256" key="2">
    <source>
        <dbReference type="ARBA" id="ARBA00004924"/>
    </source>
</evidence>
<proteinExistence type="inferred from homology"/>
<dbReference type="HOGENOM" id="CLU_020931_2_0_11"/>
<evidence type="ECO:0000256" key="3">
    <source>
        <dbReference type="ARBA" id="ARBA00007588"/>
    </source>
</evidence>
<keyword evidence="8" id="KW-0521">NADP</keyword>
<accession>F8B104</accession>
<evidence type="ECO:0000256" key="5">
    <source>
        <dbReference type="ARBA" id="ARBA00016406"/>
    </source>
</evidence>
<comment type="similarity">
    <text evidence="3">Belongs to the lysine N(6)-hydroxylase/L-ornithine N(5)-oxygenase family.</text>
</comment>
<keyword evidence="7" id="KW-0274">FAD</keyword>
<evidence type="ECO:0000256" key="9">
    <source>
        <dbReference type="ARBA" id="ARBA00023002"/>
    </source>
</evidence>
<dbReference type="Gene3D" id="3.50.50.60">
    <property type="entry name" value="FAD/NAD(P)-binding domain"/>
    <property type="match status" value="1"/>
</dbReference>
<dbReference type="GO" id="GO:0047091">
    <property type="term" value="F:L-lysine 6-monooxygenase (NADPH) activity"/>
    <property type="evidence" value="ECO:0007669"/>
    <property type="project" value="UniProtKB-EC"/>
</dbReference>
<dbReference type="InterPro" id="IPR025700">
    <property type="entry name" value="Lys/Orn_oxygenase"/>
</dbReference>
<dbReference type="KEGG" id="fsy:FsymDg_0045"/>
<dbReference type="eggNOG" id="COG3486">
    <property type="taxonomic scope" value="Bacteria"/>
</dbReference>
<evidence type="ECO:0000256" key="13">
    <source>
        <dbReference type="ARBA" id="ARBA00032493"/>
    </source>
</evidence>
<comment type="catalytic activity">
    <reaction evidence="15">
        <text>L-lysine + NADPH + O2 = N(6)-hydroxy-L-lysine + NADP(+) + H2O</text>
        <dbReference type="Rhea" id="RHEA:23228"/>
        <dbReference type="ChEBI" id="CHEBI:15377"/>
        <dbReference type="ChEBI" id="CHEBI:15379"/>
        <dbReference type="ChEBI" id="CHEBI:32551"/>
        <dbReference type="ChEBI" id="CHEBI:57783"/>
        <dbReference type="ChEBI" id="CHEBI:57820"/>
        <dbReference type="ChEBI" id="CHEBI:58349"/>
        <dbReference type="EC" id="1.14.13.59"/>
    </reaction>
</comment>
<protein>
    <recommendedName>
        <fullName evidence="5">L-lysine N6-monooxygenase MbtG</fullName>
        <ecNumber evidence="4">1.14.13.59</ecNumber>
    </recommendedName>
    <alternativeName>
        <fullName evidence="14">Lysine 6-N-hydroxylase</fullName>
    </alternativeName>
    <alternativeName>
        <fullName evidence="13">Lysine N6-hydroxylase</fullName>
    </alternativeName>
    <alternativeName>
        <fullName evidence="11">Lysine-N-oxygenase</fullName>
    </alternativeName>
    <alternativeName>
        <fullName evidence="12">Mycobactin synthase protein G</fullName>
    </alternativeName>
</protein>
<evidence type="ECO:0000313" key="17">
    <source>
        <dbReference type="Proteomes" id="UP000001549"/>
    </source>
</evidence>
<evidence type="ECO:0000256" key="10">
    <source>
        <dbReference type="ARBA" id="ARBA00023033"/>
    </source>
</evidence>
<keyword evidence="9 16" id="KW-0560">Oxidoreductase</keyword>
<evidence type="ECO:0000256" key="14">
    <source>
        <dbReference type="ARBA" id="ARBA00032738"/>
    </source>
</evidence>
<evidence type="ECO:0000256" key="1">
    <source>
        <dbReference type="ARBA" id="ARBA00001974"/>
    </source>
</evidence>